<gene>
    <name evidence="1" type="ORF">HZI73_23545</name>
</gene>
<name>A0A8J8MPB3_9FIRM</name>
<dbReference type="EMBL" id="CP058649">
    <property type="protein sequence ID" value="QUI25086.1"/>
    <property type="molecule type" value="Genomic_DNA"/>
</dbReference>
<evidence type="ECO:0000313" key="2">
    <source>
        <dbReference type="Proteomes" id="UP000683246"/>
    </source>
</evidence>
<dbReference type="Proteomes" id="UP000683246">
    <property type="component" value="Chromosome"/>
</dbReference>
<accession>A0A8J8MPB3</accession>
<dbReference type="KEGG" id="vpy:HZI73_23545"/>
<protein>
    <submittedName>
        <fullName evidence="1">Uncharacterized protein</fullName>
    </submittedName>
</protein>
<organism evidence="1 2">
    <name type="scientific">Vallitalea pronyensis</name>
    <dbReference type="NCBI Taxonomy" id="1348613"/>
    <lineage>
        <taxon>Bacteria</taxon>
        <taxon>Bacillati</taxon>
        <taxon>Bacillota</taxon>
        <taxon>Clostridia</taxon>
        <taxon>Lachnospirales</taxon>
        <taxon>Vallitaleaceae</taxon>
        <taxon>Vallitalea</taxon>
    </lineage>
</organism>
<reference evidence="1" key="1">
    <citation type="submission" date="2020-07" db="EMBL/GenBank/DDBJ databases">
        <title>Vallitalea pronyensis genome.</title>
        <authorList>
            <person name="Postec A."/>
        </authorList>
    </citation>
    <scope>NUCLEOTIDE SEQUENCE</scope>
    <source>
        <strain evidence="1">FatNI3</strain>
    </source>
</reference>
<sequence length="199" mass="23684">MLDMGYINKLSEYVGKKINCSIDEKRIVIFADAEVNYILNKLDTRYILSMSERGVKTKLAEFHSKDEMVRSFSFWMRGLLGNSIDYPNVSKFEDVENLDVLENLIKQYTNCNLYSINQMSGDKIVLTVIEEDFYELSFVDRTQKKHLIEHRERAPFIFERFYTEIIHYGEMLKRLEDYTIIFDEKLSYENKLQLLGYSK</sequence>
<keyword evidence="2" id="KW-1185">Reference proteome</keyword>
<evidence type="ECO:0000313" key="1">
    <source>
        <dbReference type="EMBL" id="QUI25086.1"/>
    </source>
</evidence>
<dbReference type="RefSeq" id="WP_212695785.1">
    <property type="nucleotide sequence ID" value="NZ_CP058649.1"/>
</dbReference>
<proteinExistence type="predicted"/>
<dbReference type="AlphaFoldDB" id="A0A8J8MPB3"/>